<dbReference type="InterPro" id="IPR035965">
    <property type="entry name" value="PAS-like_dom_sf"/>
</dbReference>
<organism evidence="17 18">
    <name type="scientific">Herbaspirillum seropedicae (strain SmR1)</name>
    <dbReference type="NCBI Taxonomy" id="757424"/>
    <lineage>
        <taxon>Bacteria</taxon>
        <taxon>Pseudomonadati</taxon>
        <taxon>Pseudomonadota</taxon>
        <taxon>Betaproteobacteria</taxon>
        <taxon>Burkholderiales</taxon>
        <taxon>Oxalobacteraceae</taxon>
        <taxon>Herbaspirillum</taxon>
    </lineage>
</organism>
<sequence>MRKNLPITTTERLLEDGKSIVSKTDLQGNILYVNPYFIEISGFEEEELIGAPQNIVRHPEMPREAFADMWATLKEGLPWNGLVKNRCKNGDYYWVQANVTPVRENGRAVGYMSVRTRPSREQVQAAEAAYRKFSAGQARGLRVHRGAVVRTGLTGWLQGLRELPVARRLGWTMGVLTLMFILGGAVAGNAVMSAGGSPFAVWLGTAAGALMLLASWAMLHASIVAPLQRAIKAVHGLAGGDLDSHIDTTARGDMGLLLQALQQLNVNLRAIIGDVRRNVESMTISTGEIANGNMDLSGRTEAQASALEETASSVEEFAATVRQNADSAANADRQAQSASAIAQRGGSSVQRMGRTMEEIDAASHKIVDIIGLIDGISFQTNILALNAAVEAARAGEQGRGFAVVAAEVRTLAQRSAAAAKDIKGLIDDSRAKVESGNQLVRETAQAMGELGGAVENMAVTMAEITVASNEQSGGIEQLNQAVNAIDETTQQNAALVEQAAAAAENLRDQAVKLSQAVSVFKISYAVSRAANVAPDTSVALPPASQGPRKLALAR</sequence>
<dbReference type="Pfam" id="PF00015">
    <property type="entry name" value="MCPsignal"/>
    <property type="match status" value="1"/>
</dbReference>
<feature type="domain" description="PAS" evidence="15">
    <location>
        <begin position="11"/>
        <end position="50"/>
    </location>
</feature>
<feature type="domain" description="Methyl-accepting transducer" evidence="14">
    <location>
        <begin position="278"/>
        <end position="507"/>
    </location>
</feature>
<evidence type="ECO:0000313" key="17">
    <source>
        <dbReference type="EMBL" id="ADJ62033.1"/>
    </source>
</evidence>
<keyword evidence="18" id="KW-1185">Reference proteome</keyword>
<dbReference type="Gene3D" id="3.30.450.20">
    <property type="entry name" value="PAS domain"/>
    <property type="match status" value="1"/>
</dbReference>
<evidence type="ECO:0000259" key="16">
    <source>
        <dbReference type="PROSITE" id="PS50885"/>
    </source>
</evidence>
<evidence type="ECO:0000256" key="10">
    <source>
        <dbReference type="PROSITE-ProRule" id="PRU00284"/>
    </source>
</evidence>
<dbReference type="PROSITE" id="PS50885">
    <property type="entry name" value="HAMP"/>
    <property type="match status" value="1"/>
</dbReference>
<evidence type="ECO:0000256" key="8">
    <source>
        <dbReference type="ARBA" id="ARBA00023136"/>
    </source>
</evidence>
<dbReference type="RefSeq" id="WP_013232551.1">
    <property type="nucleotide sequence ID" value="NC_014323.1"/>
</dbReference>
<evidence type="ECO:0000259" key="14">
    <source>
        <dbReference type="PROSITE" id="PS50111"/>
    </source>
</evidence>
<dbReference type="PANTHER" id="PTHR43531">
    <property type="entry name" value="PROTEIN ICFG"/>
    <property type="match status" value="1"/>
</dbReference>
<dbReference type="GO" id="GO:0004888">
    <property type="term" value="F:transmembrane signaling receptor activity"/>
    <property type="evidence" value="ECO:0007669"/>
    <property type="project" value="InterPro"/>
</dbReference>
<gene>
    <name evidence="17" type="primary">aer</name>
    <name evidence="17" type="ordered locus">Hsero_0514</name>
</gene>
<dbReference type="InterPro" id="IPR004089">
    <property type="entry name" value="MCPsignal_dom"/>
</dbReference>
<dbReference type="GO" id="GO:0007165">
    <property type="term" value="P:signal transduction"/>
    <property type="evidence" value="ECO:0007669"/>
    <property type="project" value="UniProtKB-KW"/>
</dbReference>
<dbReference type="SMART" id="SM00304">
    <property type="entry name" value="HAMP"/>
    <property type="match status" value="2"/>
</dbReference>
<protein>
    <submittedName>
        <fullName evidence="17">Aerotaxis sensor receptor (Chemotaxis transducer) transmembrane protein</fullName>
    </submittedName>
</protein>
<reference evidence="17 18" key="1">
    <citation type="submission" date="2010-04" db="EMBL/GenBank/DDBJ databases">
        <title>The genome of Herbaspirillum seropedicae SmR1, an endophytic, nitrogen-fixing, plant-growth promoting beta-Proteobacteria.</title>
        <authorList>
            <person name="Pedrosa F.O."/>
            <person name="Monteiro R.A."/>
            <person name="Wassem R."/>
            <person name="Cruz L.M."/>
            <person name="Ayub R.A."/>
            <person name="Colauto N.B."/>
            <person name="Fernandez M.A."/>
            <person name="Fungaro M.H.P."/>
            <person name="Grisard E.C."/>
            <person name="Hungria M."/>
            <person name="Madeira H.M.F."/>
            <person name="Nodari R.O."/>
            <person name="Osaku C.A."/>
            <person name="Petzl-Erler M.L."/>
            <person name="Terenzi H."/>
            <person name="Vieira L.G.E."/>
            <person name="Almeida M.I.M."/>
            <person name="Alves L.R."/>
            <person name="Arantes O.M.N."/>
            <person name="Balsanelli E."/>
            <person name="Barcellos F.G."/>
            <person name="Baura V.A."/>
            <person name="Binde D.R."/>
            <person name="Campo R.J."/>
            <person name="Chubatsu L.S."/>
            <person name="Chueire L.M.O."/>
            <person name="Ciferri R.R."/>
            <person name="Correa L.C."/>
            <person name="da Conceicao Silva J.L."/>
            <person name="Dabul A.N.G."/>
            <person name="Dambros B.P."/>
            <person name="Faoro H."/>
            <person name="Favetti A."/>
            <person name="Friedermann G."/>
            <person name="Furlaneto M.C."/>
            <person name="Gasques L.S."/>
            <person name="Gimenes C.C.T."/>
            <person name="Gioppo N.M.R."/>
            <person name="Glienke-Blanco C."/>
            <person name="Godoy L.P."/>
            <person name="Guerra M.P."/>
            <person name="Karp S."/>
            <person name="Kava-Cordeiro V."/>
            <person name="Margarido V.P."/>
            <person name="Mathioni S.M."/>
            <person name="Menck-Soares M.A."/>
            <person name="Murace N.K."/>
            <person name="Nicolas M.F."/>
            <person name="Oliveira C.E.C."/>
            <person name="Pagnan N.A.B."/>
            <person name="Pamphile J.A."/>
            <person name="Patussi E.V."/>
            <person name="Pereira L.F.P."/>
            <person name="Pereira-Ferrari L."/>
            <person name="Pinto F.G.S."/>
            <person name="Precoma C."/>
            <person name="Prioli A.J."/>
            <person name="Prioli S.M.A.P."/>
            <person name="Raittz R.T."/>
            <person name="Ramos H.J.O."/>
            <person name="Ribeiro E.M.S.F."/>
            <person name="Rigo L.U."/>
            <person name="Rocha C.L.M.S.C."/>
            <person name="Rocha S.N."/>
            <person name="Santos K."/>
            <person name="Satori D."/>
            <person name="Silva A.G."/>
            <person name="Simao R.C.G."/>
            <person name="Soares M.A.M."/>
            <person name="Souza E.M."/>
            <person name="Steffens M.B.R."/>
            <person name="Steindel M."/>
            <person name="Tadra-Sfeir M.Z."/>
            <person name="Takahashi E.K."/>
            <person name="Torres R.A."/>
            <person name="Valle J.S."/>
            <person name="Vernal J.I."/>
            <person name="Vilas-Boas L.A."/>
            <person name="Watanabe M.A.E."/>
            <person name="Weiss V.A."/>
            <person name="Yates M.A."/>
            <person name="Souza E.M."/>
        </authorList>
    </citation>
    <scope>NUCLEOTIDE SEQUENCE [LARGE SCALE GENOMIC DNA]</scope>
    <source>
        <strain evidence="17 18">SmR1</strain>
    </source>
</reference>
<proteinExistence type="inferred from homology"/>
<keyword evidence="2" id="KW-1003">Cell membrane</keyword>
<keyword evidence="17" id="KW-0675">Receptor</keyword>
<dbReference type="InterPro" id="IPR013655">
    <property type="entry name" value="PAS_fold_3"/>
</dbReference>
<keyword evidence="7 13" id="KW-1133">Transmembrane helix</keyword>
<keyword evidence="5" id="KW-0997">Cell inner membrane</keyword>
<evidence type="ECO:0000256" key="3">
    <source>
        <dbReference type="ARBA" id="ARBA00022481"/>
    </source>
</evidence>
<dbReference type="InterPro" id="IPR051310">
    <property type="entry name" value="MCP_chemotaxis"/>
</dbReference>
<dbReference type="STRING" id="757424.Hsero_0514"/>
<dbReference type="EMBL" id="CP002039">
    <property type="protein sequence ID" value="ADJ62033.1"/>
    <property type="molecule type" value="Genomic_DNA"/>
</dbReference>
<dbReference type="Gene3D" id="1.10.287.950">
    <property type="entry name" value="Methyl-accepting chemotaxis protein"/>
    <property type="match status" value="1"/>
</dbReference>
<dbReference type="GO" id="GO:0005886">
    <property type="term" value="C:plasma membrane"/>
    <property type="evidence" value="ECO:0007669"/>
    <property type="project" value="UniProtKB-SubCell"/>
</dbReference>
<evidence type="ECO:0000256" key="6">
    <source>
        <dbReference type="ARBA" id="ARBA00022692"/>
    </source>
</evidence>
<evidence type="ECO:0000256" key="2">
    <source>
        <dbReference type="ARBA" id="ARBA00022475"/>
    </source>
</evidence>
<dbReference type="AlphaFoldDB" id="D8IXF8"/>
<dbReference type="SUPFAM" id="SSF58104">
    <property type="entry name" value="Methyl-accepting chemotaxis protein (MCP) signaling domain"/>
    <property type="match status" value="1"/>
</dbReference>
<evidence type="ECO:0000313" key="18">
    <source>
        <dbReference type="Proteomes" id="UP000000329"/>
    </source>
</evidence>
<evidence type="ECO:0000256" key="1">
    <source>
        <dbReference type="ARBA" id="ARBA00004429"/>
    </source>
</evidence>
<dbReference type="FunFam" id="3.30.450.20:FF:000046">
    <property type="entry name" value="Aerotaxis sensor receptor"/>
    <property type="match status" value="1"/>
</dbReference>
<dbReference type="HOGENOM" id="CLU_000445_107_26_4"/>
<feature type="region of interest" description="Disordered" evidence="12">
    <location>
        <begin position="326"/>
        <end position="351"/>
    </location>
</feature>
<evidence type="ECO:0000256" key="4">
    <source>
        <dbReference type="ARBA" id="ARBA00022500"/>
    </source>
</evidence>
<keyword evidence="8 13" id="KW-0472">Membrane</keyword>
<keyword evidence="6 13" id="KW-0812">Transmembrane</keyword>
<dbReference type="GO" id="GO:0052131">
    <property type="term" value="P:positive aerotaxis"/>
    <property type="evidence" value="ECO:0007669"/>
    <property type="project" value="UniProtKB-ARBA"/>
</dbReference>
<evidence type="ECO:0000256" key="7">
    <source>
        <dbReference type="ARBA" id="ARBA00022989"/>
    </source>
</evidence>
<feature type="coiled-coil region" evidence="11">
    <location>
        <begin position="478"/>
        <end position="516"/>
    </location>
</feature>
<evidence type="ECO:0000256" key="13">
    <source>
        <dbReference type="SAM" id="Phobius"/>
    </source>
</evidence>
<feature type="transmembrane region" description="Helical" evidence="13">
    <location>
        <begin position="169"/>
        <end position="187"/>
    </location>
</feature>
<dbReference type="PANTHER" id="PTHR43531:SF7">
    <property type="entry name" value="AEROTAXIS RECEPTOR"/>
    <property type="match status" value="1"/>
</dbReference>
<comment type="subcellular location">
    <subcellularLocation>
        <location evidence="1">Cell inner membrane</location>
        <topology evidence="1">Multi-pass membrane protein</topology>
    </subcellularLocation>
</comment>
<dbReference type="SMART" id="SM00086">
    <property type="entry name" value="PAC"/>
    <property type="match status" value="1"/>
</dbReference>
<dbReference type="CDD" id="cd11386">
    <property type="entry name" value="MCP_signal"/>
    <property type="match status" value="1"/>
</dbReference>
<dbReference type="InterPro" id="IPR004090">
    <property type="entry name" value="Chemotax_Me-accpt_rcpt"/>
</dbReference>
<keyword evidence="4" id="KW-0145">Chemotaxis</keyword>
<keyword evidence="3" id="KW-0488">Methylation</keyword>
<dbReference type="Pfam" id="PF08447">
    <property type="entry name" value="PAS_3"/>
    <property type="match status" value="1"/>
</dbReference>
<dbReference type="CDD" id="cd00130">
    <property type="entry name" value="PAS"/>
    <property type="match status" value="1"/>
</dbReference>
<keyword evidence="10" id="KW-0807">Transducer</keyword>
<dbReference type="NCBIfam" id="TIGR00229">
    <property type="entry name" value="sensory_box"/>
    <property type="match status" value="1"/>
</dbReference>
<dbReference type="eggNOG" id="COG0840">
    <property type="taxonomic scope" value="Bacteria"/>
</dbReference>
<dbReference type="SMART" id="SM00091">
    <property type="entry name" value="PAS"/>
    <property type="match status" value="1"/>
</dbReference>
<dbReference type="SUPFAM" id="SSF55785">
    <property type="entry name" value="PYP-like sensor domain (PAS domain)"/>
    <property type="match status" value="1"/>
</dbReference>
<dbReference type="PROSITE" id="PS50111">
    <property type="entry name" value="CHEMOTAXIS_TRANSDUC_2"/>
    <property type="match status" value="1"/>
</dbReference>
<evidence type="ECO:0000256" key="9">
    <source>
        <dbReference type="ARBA" id="ARBA00029447"/>
    </source>
</evidence>
<comment type="similarity">
    <text evidence="9">Belongs to the methyl-accepting chemotaxis (MCP) protein family.</text>
</comment>
<name>D8IXF8_HERSS</name>
<keyword evidence="11" id="KW-0175">Coiled coil</keyword>
<dbReference type="InterPro" id="IPR000014">
    <property type="entry name" value="PAS"/>
</dbReference>
<evidence type="ECO:0000259" key="15">
    <source>
        <dbReference type="PROSITE" id="PS50112"/>
    </source>
</evidence>
<feature type="compositionally biased region" description="Low complexity" evidence="12">
    <location>
        <begin position="333"/>
        <end position="348"/>
    </location>
</feature>
<dbReference type="InterPro" id="IPR003660">
    <property type="entry name" value="HAMP_dom"/>
</dbReference>
<feature type="transmembrane region" description="Helical" evidence="13">
    <location>
        <begin position="199"/>
        <end position="219"/>
    </location>
</feature>
<dbReference type="Proteomes" id="UP000000329">
    <property type="component" value="Chromosome"/>
</dbReference>
<dbReference type="GeneID" id="29389716"/>
<dbReference type="InterPro" id="IPR001610">
    <property type="entry name" value="PAC"/>
</dbReference>
<feature type="domain" description="HAMP" evidence="16">
    <location>
        <begin position="221"/>
        <end position="273"/>
    </location>
</feature>
<evidence type="ECO:0000256" key="12">
    <source>
        <dbReference type="SAM" id="MobiDB-lite"/>
    </source>
</evidence>
<dbReference type="FunFam" id="1.10.287.950:FF:000001">
    <property type="entry name" value="Methyl-accepting chemotaxis sensory transducer"/>
    <property type="match status" value="1"/>
</dbReference>
<dbReference type="PRINTS" id="PR00260">
    <property type="entry name" value="CHEMTRNSDUCR"/>
</dbReference>
<dbReference type="PROSITE" id="PS50112">
    <property type="entry name" value="PAS"/>
    <property type="match status" value="1"/>
</dbReference>
<evidence type="ECO:0000256" key="11">
    <source>
        <dbReference type="SAM" id="Coils"/>
    </source>
</evidence>
<dbReference type="SMART" id="SM00283">
    <property type="entry name" value="MA"/>
    <property type="match status" value="1"/>
</dbReference>
<evidence type="ECO:0000256" key="5">
    <source>
        <dbReference type="ARBA" id="ARBA00022519"/>
    </source>
</evidence>
<dbReference type="KEGG" id="hse:Hsero_0514"/>
<accession>D8IXF8</accession>